<dbReference type="HOGENOM" id="CLU_1649307_0_0_11"/>
<keyword evidence="2" id="KW-1185">Reference proteome</keyword>
<dbReference type="Pfam" id="PF13671">
    <property type="entry name" value="AAA_33"/>
    <property type="match status" value="1"/>
</dbReference>
<organism evidence="1 2">
    <name type="scientific">Corynebacterium terpenotabidum Y-11</name>
    <dbReference type="NCBI Taxonomy" id="1200352"/>
    <lineage>
        <taxon>Bacteria</taxon>
        <taxon>Bacillati</taxon>
        <taxon>Actinomycetota</taxon>
        <taxon>Actinomycetes</taxon>
        <taxon>Mycobacteriales</taxon>
        <taxon>Corynebacteriaceae</taxon>
        <taxon>Corynebacterium</taxon>
    </lineage>
</organism>
<dbReference type="InterPro" id="IPR027417">
    <property type="entry name" value="P-loop_NTPase"/>
</dbReference>
<dbReference type="SUPFAM" id="SSF52540">
    <property type="entry name" value="P-loop containing nucleoside triphosphate hydrolases"/>
    <property type="match status" value="1"/>
</dbReference>
<evidence type="ECO:0000313" key="2">
    <source>
        <dbReference type="Proteomes" id="UP000014809"/>
    </source>
</evidence>
<protein>
    <recommendedName>
        <fullName evidence="3">Kinase</fullName>
    </recommendedName>
</protein>
<sequence length="160" mass="17859">MCRCSPIATLYVTRGFPASGKTTWAARFCAGSGAVNINRDDIRRTLRLGQHGTDDQEAGVTTVQEAFFRAAVANGSDIVLSDTNLRLRSLRPFLRRALAAGYAVELRDFRVELDELLRRNAAREADRRVPDAVIREMWSRYPPEQWPPIETLLEDAAGPA</sequence>
<dbReference type="RefSeq" id="WP_020441218.1">
    <property type="nucleotide sequence ID" value="NC_021663.1"/>
</dbReference>
<reference evidence="1 2" key="1">
    <citation type="submission" date="2012-06" db="EMBL/GenBank/DDBJ databases">
        <title>Complete genome sequence of Corynebacterium terpenotabidum Y-11 (=DSM 44721).</title>
        <authorList>
            <person name="Ruckert C."/>
            <person name="Albersmeier A."/>
            <person name="Al-Dilaimi A."/>
            <person name="Szczepanowski R."/>
            <person name="Kalinowski J."/>
        </authorList>
    </citation>
    <scope>NUCLEOTIDE SEQUENCE [LARGE SCALE GENOMIC DNA]</scope>
    <source>
        <strain evidence="1 2">Y-11</strain>
    </source>
</reference>
<dbReference type="Gene3D" id="3.40.50.300">
    <property type="entry name" value="P-loop containing nucleotide triphosphate hydrolases"/>
    <property type="match status" value="1"/>
</dbReference>
<accession>S4XCK2</accession>
<dbReference type="KEGG" id="cter:A606_06050"/>
<proteinExistence type="predicted"/>
<dbReference type="EMBL" id="CP003696">
    <property type="protein sequence ID" value="AGP30857.1"/>
    <property type="molecule type" value="Genomic_DNA"/>
</dbReference>
<gene>
    <name evidence="1" type="ORF">A606_06050</name>
</gene>
<dbReference type="Proteomes" id="UP000014809">
    <property type="component" value="Chromosome"/>
</dbReference>
<dbReference type="OrthoDB" id="7592866at2"/>
<dbReference type="eggNOG" id="COG4639">
    <property type="taxonomic scope" value="Bacteria"/>
</dbReference>
<dbReference type="AlphaFoldDB" id="S4XCK2"/>
<name>S4XCK2_9CORY</name>
<dbReference type="STRING" id="1200352.A606_06050"/>
<evidence type="ECO:0008006" key="3">
    <source>
        <dbReference type="Google" id="ProtNLM"/>
    </source>
</evidence>
<evidence type="ECO:0000313" key="1">
    <source>
        <dbReference type="EMBL" id="AGP30857.1"/>
    </source>
</evidence>
<dbReference type="PATRIC" id="fig|1200352.3.peg.1229"/>